<dbReference type="Gene3D" id="2.60.120.260">
    <property type="entry name" value="Galactose-binding domain-like"/>
    <property type="match status" value="1"/>
</dbReference>
<gene>
    <name evidence="8" type="primary">fuc1</name>
    <name evidence="8" type="ORF">LA76x_4762</name>
</gene>
<dbReference type="SUPFAM" id="SSF49785">
    <property type="entry name" value="Galactose-binding domain-like"/>
    <property type="match status" value="1"/>
</dbReference>
<keyword evidence="5 8" id="KW-0326">Glycosidase</keyword>
<evidence type="ECO:0000256" key="2">
    <source>
        <dbReference type="ARBA" id="ARBA00012662"/>
    </source>
</evidence>
<sequence length="487" mass="54198">MDRRRFLIAGGAGAVTLSAAPAALAELEAHDAKPAAGVRPRPTPQQLAWQREELALFVHFTVNTFTDREWGEGDEDPKMFAPTQLDARQWARAAKAGGFRSLVLTAKHHDGFCLWPTATTAHSVRNSPWRDGRGDVVREFVDACRAEGLGVGFYLSPWDRHEPRYGSGRAYDDFYIAQLTELLSDYGPVVEVWFDGANGEGPNGKRQAYDWPRIHRTVRELQPDAIVFSDAGPDVRWIGNERGVAGSTCWASVDPARVPYAGFDRPWVGEALQQGDPYGSVWRPGETDVSIRPGWFWHAAEDAKVRNAQQLIDLYFSSVGRNSKLLLNVPPTREGRFHATDVANLAAFGQRRQALFAGGNLLAGARLRASASADGHAPARALDGEADSYWAPAGDARSGWIEFELELEIEFDLLCLQEAIAYGQHIANHRVEHWRDGAWQPFAWGTTIGYKRLERFDPVRTRRLRVSIEHAYDTPRLASVAVYRSPA</sequence>
<evidence type="ECO:0000259" key="7">
    <source>
        <dbReference type="PROSITE" id="PS50022"/>
    </source>
</evidence>
<dbReference type="InterPro" id="IPR000421">
    <property type="entry name" value="FA58C"/>
</dbReference>
<dbReference type="SUPFAM" id="SSF51445">
    <property type="entry name" value="(Trans)glycosidases"/>
    <property type="match status" value="1"/>
</dbReference>
<keyword evidence="3 6" id="KW-0732">Signal</keyword>
<dbReference type="STRING" id="84531.LA76x_4762"/>
<comment type="similarity">
    <text evidence="1">Belongs to the glycosyl hydrolase 29 family.</text>
</comment>
<dbReference type="KEGG" id="lab:LA76x_4762"/>
<proteinExistence type="inferred from homology"/>
<dbReference type="Gene3D" id="3.20.20.80">
    <property type="entry name" value="Glycosidases"/>
    <property type="match status" value="1"/>
</dbReference>
<name>A0A0S2FHB2_LYSAN</name>
<dbReference type="FunFam" id="3.20.20.80:FF:000052">
    <property type="entry name" value="Putative alpha-L-fucosidase 1"/>
    <property type="match status" value="1"/>
</dbReference>
<dbReference type="PANTHER" id="PTHR10030">
    <property type="entry name" value="ALPHA-L-FUCOSIDASE"/>
    <property type="match status" value="1"/>
</dbReference>
<dbReference type="eggNOG" id="COG3669">
    <property type="taxonomic scope" value="Bacteria"/>
</dbReference>
<feature type="signal peptide" evidence="6">
    <location>
        <begin position="1"/>
        <end position="25"/>
    </location>
</feature>
<accession>A0A0S2FHB2</accession>
<protein>
    <recommendedName>
        <fullName evidence="2">alpha-L-fucosidase</fullName>
        <ecNumber evidence="2">3.2.1.51</ecNumber>
    </recommendedName>
</protein>
<keyword evidence="9" id="KW-1185">Reference proteome</keyword>
<dbReference type="InterPro" id="IPR057739">
    <property type="entry name" value="Glyco_hydro_29_N"/>
</dbReference>
<evidence type="ECO:0000256" key="4">
    <source>
        <dbReference type="ARBA" id="ARBA00022801"/>
    </source>
</evidence>
<dbReference type="Pfam" id="PF00754">
    <property type="entry name" value="F5_F8_type_C"/>
    <property type="match status" value="1"/>
</dbReference>
<feature type="domain" description="F5/8 type C" evidence="7">
    <location>
        <begin position="343"/>
        <end position="485"/>
    </location>
</feature>
<dbReference type="EMBL" id="CP011129">
    <property type="protein sequence ID" value="ALN82865.1"/>
    <property type="molecule type" value="Genomic_DNA"/>
</dbReference>
<dbReference type="Pfam" id="PF01120">
    <property type="entry name" value="Alpha_L_fucos"/>
    <property type="match status" value="1"/>
</dbReference>
<evidence type="ECO:0000256" key="6">
    <source>
        <dbReference type="SAM" id="SignalP"/>
    </source>
</evidence>
<dbReference type="GO" id="GO:0006004">
    <property type="term" value="P:fucose metabolic process"/>
    <property type="evidence" value="ECO:0007669"/>
    <property type="project" value="TreeGrafter"/>
</dbReference>
<dbReference type="InterPro" id="IPR006311">
    <property type="entry name" value="TAT_signal"/>
</dbReference>
<dbReference type="SMART" id="SM00812">
    <property type="entry name" value="Alpha_L_fucos"/>
    <property type="match status" value="1"/>
</dbReference>
<evidence type="ECO:0000256" key="5">
    <source>
        <dbReference type="ARBA" id="ARBA00023295"/>
    </source>
</evidence>
<dbReference type="PROSITE" id="PS50022">
    <property type="entry name" value="FA58C_3"/>
    <property type="match status" value="1"/>
</dbReference>
<dbReference type="InterPro" id="IPR008979">
    <property type="entry name" value="Galactose-bd-like_sf"/>
</dbReference>
<evidence type="ECO:0000313" key="9">
    <source>
        <dbReference type="Proteomes" id="UP000060787"/>
    </source>
</evidence>
<evidence type="ECO:0000256" key="1">
    <source>
        <dbReference type="ARBA" id="ARBA00007951"/>
    </source>
</evidence>
<reference evidence="8 9" key="1">
    <citation type="journal article" date="2015" name="BMC Genomics">
        <title>Comparative genomics and metabolic profiling of the genus Lysobacter.</title>
        <authorList>
            <person name="de Bruijn I."/>
            <person name="Cheng X."/>
            <person name="de Jager V."/>
            <person name="Exposito R.G."/>
            <person name="Watrous J."/>
            <person name="Patel N."/>
            <person name="Postma J."/>
            <person name="Dorrestein P.C."/>
            <person name="Kobayashi D."/>
            <person name="Raaijmakers J.M."/>
        </authorList>
    </citation>
    <scope>NUCLEOTIDE SEQUENCE [LARGE SCALE GENOMIC DNA]</scope>
    <source>
        <strain evidence="8 9">76</strain>
    </source>
</reference>
<dbReference type="PROSITE" id="PS51318">
    <property type="entry name" value="TAT"/>
    <property type="match status" value="1"/>
</dbReference>
<dbReference type="GO" id="GO:0016139">
    <property type="term" value="P:glycoside catabolic process"/>
    <property type="evidence" value="ECO:0007669"/>
    <property type="project" value="TreeGrafter"/>
</dbReference>
<dbReference type="GO" id="GO:0004560">
    <property type="term" value="F:alpha-L-fucosidase activity"/>
    <property type="evidence" value="ECO:0007669"/>
    <property type="project" value="UniProtKB-EC"/>
</dbReference>
<dbReference type="Proteomes" id="UP000060787">
    <property type="component" value="Chromosome"/>
</dbReference>
<evidence type="ECO:0000256" key="3">
    <source>
        <dbReference type="ARBA" id="ARBA00022729"/>
    </source>
</evidence>
<feature type="chain" id="PRO_5006597014" description="alpha-L-fucosidase" evidence="6">
    <location>
        <begin position="26"/>
        <end position="487"/>
    </location>
</feature>
<dbReference type="AlphaFoldDB" id="A0A0S2FHB2"/>
<dbReference type="PANTHER" id="PTHR10030:SF37">
    <property type="entry name" value="ALPHA-L-FUCOSIDASE-RELATED"/>
    <property type="match status" value="1"/>
</dbReference>
<keyword evidence="4 8" id="KW-0378">Hydrolase</keyword>
<dbReference type="EC" id="3.2.1.51" evidence="2"/>
<dbReference type="InterPro" id="IPR000933">
    <property type="entry name" value="Glyco_hydro_29"/>
</dbReference>
<dbReference type="GO" id="GO:0005764">
    <property type="term" value="C:lysosome"/>
    <property type="evidence" value="ECO:0007669"/>
    <property type="project" value="TreeGrafter"/>
</dbReference>
<dbReference type="RefSeq" id="WP_082648052.1">
    <property type="nucleotide sequence ID" value="NZ_CP011129.1"/>
</dbReference>
<dbReference type="InterPro" id="IPR017853">
    <property type="entry name" value="GH"/>
</dbReference>
<evidence type="ECO:0000313" key="8">
    <source>
        <dbReference type="EMBL" id="ALN82865.1"/>
    </source>
</evidence>
<dbReference type="PATRIC" id="fig|84531.8.peg.4755"/>
<organism evidence="8 9">
    <name type="scientific">Lysobacter antibioticus</name>
    <dbReference type="NCBI Taxonomy" id="84531"/>
    <lineage>
        <taxon>Bacteria</taxon>
        <taxon>Pseudomonadati</taxon>
        <taxon>Pseudomonadota</taxon>
        <taxon>Gammaproteobacteria</taxon>
        <taxon>Lysobacterales</taxon>
        <taxon>Lysobacteraceae</taxon>
        <taxon>Lysobacter</taxon>
    </lineage>
</organism>